<evidence type="ECO:0000256" key="2">
    <source>
        <dbReference type="SAM" id="SignalP"/>
    </source>
</evidence>
<dbReference type="NCBIfam" id="TIGR01167">
    <property type="entry name" value="LPXTG_anchor"/>
    <property type="match status" value="1"/>
</dbReference>
<keyword evidence="1" id="KW-0812">Transmembrane</keyword>
<organism evidence="3 4">
    <name type="scientific">Agreia pratensis</name>
    <dbReference type="NCBI Taxonomy" id="150121"/>
    <lineage>
        <taxon>Bacteria</taxon>
        <taxon>Bacillati</taxon>
        <taxon>Actinomycetota</taxon>
        <taxon>Actinomycetes</taxon>
        <taxon>Micrococcales</taxon>
        <taxon>Microbacteriaceae</taxon>
        <taxon>Agreia</taxon>
    </lineage>
</organism>
<keyword evidence="2" id="KW-0732">Signal</keyword>
<dbReference type="RefSeq" id="WP_085484446.1">
    <property type="nucleotide sequence ID" value="NZ_FXAY01000002.1"/>
</dbReference>
<accession>A0A1X7JIR0</accession>
<evidence type="ECO:0000313" key="4">
    <source>
        <dbReference type="Proteomes" id="UP000193244"/>
    </source>
</evidence>
<reference evidence="4" key="1">
    <citation type="submission" date="2017-04" db="EMBL/GenBank/DDBJ databases">
        <authorList>
            <person name="Varghese N."/>
            <person name="Submissions S."/>
        </authorList>
    </citation>
    <scope>NUCLEOTIDE SEQUENCE [LARGE SCALE GENOMIC DNA]</scope>
    <source>
        <strain evidence="4">VKM Ac-2510</strain>
    </source>
</reference>
<keyword evidence="1" id="KW-0472">Membrane</keyword>
<sequence>MSRSILSRLGAGLVAAALVAGGSLLVAAPASAAGDVVTPGSVVENSWGHDGKVTVSGQGNPGDALTIDIVDGGAIGTVTKSYLSPSAVTETVVQPDGTYTITFDVARTPTSDFRAFPLLGETPFAAVINNTADIDPIFLPIGVTAFARADQNVVIDPICLSGDAVRESGVSVFATGFDQYEDGSYVVTDAAGGVVQIDDTTFTADETGSVGPAPLTLYSTAGNIPDGVYTITFSSASVVGTAGLITIGNCETPTIPSDIVDPTPQLANTGSSDAGILAGGSALLLLVGAALMVARRRQNAAA</sequence>
<keyword evidence="4" id="KW-1185">Reference proteome</keyword>
<evidence type="ECO:0000256" key="1">
    <source>
        <dbReference type="SAM" id="Phobius"/>
    </source>
</evidence>
<dbReference type="AlphaFoldDB" id="A0A1X7JIR0"/>
<feature type="signal peptide" evidence="2">
    <location>
        <begin position="1"/>
        <end position="32"/>
    </location>
</feature>
<evidence type="ECO:0000313" key="3">
    <source>
        <dbReference type="EMBL" id="SMG27985.1"/>
    </source>
</evidence>
<dbReference type="EMBL" id="FXAY01000002">
    <property type="protein sequence ID" value="SMG27985.1"/>
    <property type="molecule type" value="Genomic_DNA"/>
</dbReference>
<gene>
    <name evidence="3" type="ORF">SAMN06296010_1446</name>
</gene>
<name>A0A1X7JIR0_9MICO</name>
<feature type="chain" id="PRO_5013118314" evidence="2">
    <location>
        <begin position="33"/>
        <end position="302"/>
    </location>
</feature>
<dbReference type="STRING" id="150121.SAMN06296010_1446"/>
<feature type="transmembrane region" description="Helical" evidence="1">
    <location>
        <begin position="274"/>
        <end position="294"/>
    </location>
</feature>
<dbReference type="Proteomes" id="UP000193244">
    <property type="component" value="Unassembled WGS sequence"/>
</dbReference>
<proteinExistence type="predicted"/>
<keyword evidence="1" id="KW-1133">Transmembrane helix</keyword>
<protein>
    <submittedName>
        <fullName evidence="3">LPXTG-motif cell wall anchor domain-containing protein</fullName>
    </submittedName>
</protein>